<dbReference type="Gene3D" id="1.10.443.10">
    <property type="entry name" value="Intergrase catalytic core"/>
    <property type="match status" value="1"/>
</dbReference>
<gene>
    <name evidence="8" type="ORF">ACEN34_00650</name>
</gene>
<evidence type="ECO:0000256" key="2">
    <source>
        <dbReference type="ARBA" id="ARBA00022908"/>
    </source>
</evidence>
<evidence type="ECO:0000256" key="1">
    <source>
        <dbReference type="ARBA" id="ARBA00008857"/>
    </source>
</evidence>
<protein>
    <submittedName>
        <fullName evidence="8">Tyrosine-type recombinase/integrase</fullName>
    </submittedName>
</protein>
<dbReference type="Pfam" id="PF00589">
    <property type="entry name" value="Phage_integrase"/>
    <property type="match status" value="1"/>
</dbReference>
<evidence type="ECO:0000256" key="3">
    <source>
        <dbReference type="ARBA" id="ARBA00023125"/>
    </source>
</evidence>
<evidence type="ECO:0000259" key="6">
    <source>
        <dbReference type="PROSITE" id="PS51898"/>
    </source>
</evidence>
<reference evidence="8 9" key="1">
    <citation type="submission" date="2024-08" db="EMBL/GenBank/DDBJ databases">
        <authorList>
            <person name="Arias E."/>
        </authorList>
    </citation>
    <scope>NUCLEOTIDE SEQUENCE [LARGE SCALE GENOMIC DNA]</scope>
    <source>
        <strain evidence="8 9">FAM 25317</strain>
    </source>
</reference>
<evidence type="ECO:0000313" key="9">
    <source>
        <dbReference type="Proteomes" id="UP001625389"/>
    </source>
</evidence>
<dbReference type="PANTHER" id="PTHR30349:SF64">
    <property type="entry name" value="PROPHAGE INTEGRASE INTD-RELATED"/>
    <property type="match status" value="1"/>
</dbReference>
<dbReference type="RefSeq" id="WP_407136695.1">
    <property type="nucleotide sequence ID" value="NZ_JBGQPK010000001.1"/>
</dbReference>
<dbReference type="InterPro" id="IPR004107">
    <property type="entry name" value="Integrase_SAM-like_N"/>
</dbReference>
<evidence type="ECO:0000256" key="4">
    <source>
        <dbReference type="ARBA" id="ARBA00023172"/>
    </source>
</evidence>
<sequence>MASYKKISTGWQFRISYKKRDGTYGTKSGNNFRTKKAAEVAAHNLELELGKGLKLEAGKEPFVTYLKRWYRLYKESSLRYKTKASYNYSIDRATEFFGLTPIEDITEDDYQAFLVDFGTGKEVFKKPHAKETAAKIHTHLKSAFKKAVKQGIIIHNPAEDAKVVAGVAKKSEELKYLSLKDQELLRAVLTYKMRPNNPSRYICLLSLDTGLRISEVLGLTWDCVDFKNNMITVNKTWDYQNTKDFDKTKNPSSMRTIKVNALTLQRIVELKKYQEESNRQFKDLVFLTYQLLPPTDNAVNKTLKTYLKRAGIKTMITHHGLRHSHVSLLIHKGFDIQWISKRVGHENASTTINIYMHILDEMQQINDEKLELLAAEEFDNAKTMQNVLKLTDFVDSGKKIDPPQTPLNQRFKQV</sequence>
<dbReference type="PROSITE" id="PS51898">
    <property type="entry name" value="TYR_RECOMBINASE"/>
    <property type="match status" value="1"/>
</dbReference>
<dbReference type="SUPFAM" id="SSF56349">
    <property type="entry name" value="DNA breaking-rejoining enzymes"/>
    <property type="match status" value="1"/>
</dbReference>
<dbReference type="PROSITE" id="PS51900">
    <property type="entry name" value="CB"/>
    <property type="match status" value="1"/>
</dbReference>
<dbReference type="Gene3D" id="1.10.150.130">
    <property type="match status" value="1"/>
</dbReference>
<dbReference type="CDD" id="cd01189">
    <property type="entry name" value="INT_ICEBs1_C_like"/>
    <property type="match status" value="1"/>
</dbReference>
<dbReference type="Pfam" id="PF14659">
    <property type="entry name" value="Phage_int_SAM_3"/>
    <property type="match status" value="1"/>
</dbReference>
<dbReference type="InterPro" id="IPR011010">
    <property type="entry name" value="DNA_brk_join_enz"/>
</dbReference>
<organism evidence="8 9">
    <name type="scientific">Loigolactobacillus zhaoyuanensis</name>
    <dbReference type="NCBI Taxonomy" id="2486017"/>
    <lineage>
        <taxon>Bacteria</taxon>
        <taxon>Bacillati</taxon>
        <taxon>Bacillota</taxon>
        <taxon>Bacilli</taxon>
        <taxon>Lactobacillales</taxon>
        <taxon>Lactobacillaceae</taxon>
        <taxon>Loigolactobacillus</taxon>
    </lineage>
</organism>
<keyword evidence="3 5" id="KW-0238">DNA-binding</keyword>
<dbReference type="InterPro" id="IPR013762">
    <property type="entry name" value="Integrase-like_cat_sf"/>
</dbReference>
<dbReference type="InterPro" id="IPR050090">
    <property type="entry name" value="Tyrosine_recombinase_XerCD"/>
</dbReference>
<dbReference type="InterPro" id="IPR044068">
    <property type="entry name" value="CB"/>
</dbReference>
<evidence type="ECO:0000259" key="7">
    <source>
        <dbReference type="PROSITE" id="PS51900"/>
    </source>
</evidence>
<comment type="caution">
    <text evidence="8">The sequence shown here is derived from an EMBL/GenBank/DDBJ whole genome shotgun (WGS) entry which is preliminary data.</text>
</comment>
<keyword evidence="2" id="KW-0229">DNA integration</keyword>
<feature type="domain" description="Core-binding (CB)" evidence="7">
    <location>
        <begin position="60"/>
        <end position="148"/>
    </location>
</feature>
<evidence type="ECO:0000313" key="8">
    <source>
        <dbReference type="EMBL" id="MFL2028130.1"/>
    </source>
</evidence>
<dbReference type="PANTHER" id="PTHR30349">
    <property type="entry name" value="PHAGE INTEGRASE-RELATED"/>
    <property type="match status" value="1"/>
</dbReference>
<keyword evidence="9" id="KW-1185">Reference proteome</keyword>
<proteinExistence type="inferred from homology"/>
<evidence type="ECO:0000256" key="5">
    <source>
        <dbReference type="PROSITE-ProRule" id="PRU01248"/>
    </source>
</evidence>
<name>A0ABW8UBD6_9LACO</name>
<dbReference type="Proteomes" id="UP001625389">
    <property type="component" value="Unassembled WGS sequence"/>
</dbReference>
<dbReference type="InterPro" id="IPR010998">
    <property type="entry name" value="Integrase_recombinase_N"/>
</dbReference>
<dbReference type="EMBL" id="JBGQPK010000001">
    <property type="protein sequence ID" value="MFL2028130.1"/>
    <property type="molecule type" value="Genomic_DNA"/>
</dbReference>
<dbReference type="InterPro" id="IPR002104">
    <property type="entry name" value="Integrase_catalytic"/>
</dbReference>
<comment type="similarity">
    <text evidence="1">Belongs to the 'phage' integrase family.</text>
</comment>
<accession>A0ABW8UBD6</accession>
<keyword evidence="4" id="KW-0233">DNA recombination</keyword>
<feature type="domain" description="Tyr recombinase" evidence="6">
    <location>
        <begin position="172"/>
        <end position="368"/>
    </location>
</feature>